<dbReference type="InterPro" id="IPR018077">
    <property type="entry name" value="Glyco_hydro_fam25_subgr"/>
</dbReference>
<dbReference type="GO" id="GO:0042742">
    <property type="term" value="P:defense response to bacterium"/>
    <property type="evidence" value="ECO:0007669"/>
    <property type="project" value="UniProtKB-KW"/>
</dbReference>
<evidence type="ECO:0000256" key="8">
    <source>
        <dbReference type="ARBA" id="ARBA00022801"/>
    </source>
</evidence>
<organism evidence="15 16">
    <name type="scientific">Actinopolymorpha rutila</name>
    <dbReference type="NCBI Taxonomy" id="446787"/>
    <lineage>
        <taxon>Bacteria</taxon>
        <taxon>Bacillati</taxon>
        <taxon>Actinomycetota</taxon>
        <taxon>Actinomycetes</taxon>
        <taxon>Propionibacteriales</taxon>
        <taxon>Actinopolymorphaceae</taxon>
        <taxon>Actinopolymorpha</taxon>
    </lineage>
</organism>
<keyword evidence="13" id="KW-0175">Coiled coil</keyword>
<keyword evidence="16" id="KW-1185">Reference proteome</keyword>
<evidence type="ECO:0000313" key="15">
    <source>
        <dbReference type="EMBL" id="NYH93527.1"/>
    </source>
</evidence>
<feature type="coiled-coil region" evidence="13">
    <location>
        <begin position="146"/>
        <end position="176"/>
    </location>
</feature>
<evidence type="ECO:0000256" key="12">
    <source>
        <dbReference type="RuleBase" id="RU361176"/>
    </source>
</evidence>
<proteinExistence type="inferred from homology"/>
<evidence type="ECO:0000256" key="14">
    <source>
        <dbReference type="SAM" id="MobiDB-lite"/>
    </source>
</evidence>
<sequence length="423" mass="45046">MRLSASARSNPSEPPRPRSRRSSLTRGAATLVGAAALTLGVAAPSYATTSAGAAGASGAAGARADGDLAGIPGLRMSPQAFGGPDYLARYRPGAAAGAAQQQAARPVQPPQPDGVVAATGEVADLKQAVLALRVATQQHAAAVREVARAAAAKKAAERKVAELRRAEAAKKLAQAKVAKDAAAKKAKANKSQAPKKSAAKPAETRWEPRGLTRGAPGIDVASHQGNVDWPYYRDQGFKFAYVKATEGTSYKNPFFDQQFNGSAKVGMLHGTYHFGRPDQSSGAEQARFFVANGGHWKPDGKTLPGELDIEFGEAVGVSTCYNQSANGIVNFVRDFSNEYKRLTGRLPVIYTNGSWWQQCVGNSTAFGRNPLWLASYNPDPGPMPGGWQKGHTFWQYTETPIDKNYFNGSLADLKTFANQRWPR</sequence>
<keyword evidence="9" id="KW-1015">Disulfide bond</keyword>
<dbReference type="InterPro" id="IPR017853">
    <property type="entry name" value="GH"/>
</dbReference>
<comment type="catalytic activity">
    <reaction evidence="1 12">
        <text>Hydrolysis of (1-&gt;4)-beta-linkages between N-acetylmuramic acid and N-acetyl-D-glucosamine residues in a peptidoglycan and between N-acetyl-D-glucosamine residues in chitodextrins.</text>
        <dbReference type="EC" id="3.2.1.17"/>
    </reaction>
</comment>
<feature type="compositionally biased region" description="Low complexity" evidence="14">
    <location>
        <begin position="1"/>
        <end position="11"/>
    </location>
</feature>
<evidence type="ECO:0000256" key="3">
    <source>
        <dbReference type="ARBA" id="ARBA00010646"/>
    </source>
</evidence>
<dbReference type="PROSITE" id="PS51904">
    <property type="entry name" value="GLYCOSYL_HYDROL_F25_2"/>
    <property type="match status" value="1"/>
</dbReference>
<evidence type="ECO:0000256" key="2">
    <source>
        <dbReference type="ARBA" id="ARBA00004613"/>
    </source>
</evidence>
<dbReference type="PANTHER" id="PTHR34135">
    <property type="entry name" value="LYSOZYME"/>
    <property type="match status" value="1"/>
</dbReference>
<dbReference type="EC" id="3.2.1.17" evidence="4 12"/>
<dbReference type="PROSITE" id="PS00953">
    <property type="entry name" value="GLYCOSYL_HYDROL_F25_1"/>
    <property type="match status" value="1"/>
</dbReference>
<keyword evidence="7" id="KW-0081">Bacteriolytic enzyme</keyword>
<comment type="subcellular location">
    <subcellularLocation>
        <location evidence="2">Secreted</location>
    </subcellularLocation>
</comment>
<dbReference type="Pfam" id="PF01183">
    <property type="entry name" value="Glyco_hydro_25"/>
    <property type="match status" value="1"/>
</dbReference>
<dbReference type="EMBL" id="JACBZH010000001">
    <property type="protein sequence ID" value="NYH93527.1"/>
    <property type="molecule type" value="Genomic_DNA"/>
</dbReference>
<name>A0A852ZKD5_9ACTN</name>
<dbReference type="GO" id="GO:0016052">
    <property type="term" value="P:carbohydrate catabolic process"/>
    <property type="evidence" value="ECO:0007669"/>
    <property type="project" value="TreeGrafter"/>
</dbReference>
<evidence type="ECO:0000256" key="10">
    <source>
        <dbReference type="ARBA" id="ARBA00023295"/>
    </source>
</evidence>
<dbReference type="SUPFAM" id="SSF51445">
    <property type="entry name" value="(Trans)glycosidases"/>
    <property type="match status" value="1"/>
</dbReference>
<feature type="region of interest" description="Disordered" evidence="14">
    <location>
        <begin position="1"/>
        <end position="27"/>
    </location>
</feature>
<evidence type="ECO:0000256" key="13">
    <source>
        <dbReference type="SAM" id="Coils"/>
    </source>
</evidence>
<feature type="compositionally biased region" description="Low complexity" evidence="14">
    <location>
        <begin position="189"/>
        <end position="201"/>
    </location>
</feature>
<dbReference type="InterPro" id="IPR002053">
    <property type="entry name" value="Glyco_hydro_25"/>
</dbReference>
<evidence type="ECO:0000256" key="5">
    <source>
        <dbReference type="ARBA" id="ARBA00022525"/>
    </source>
</evidence>
<dbReference type="InterPro" id="IPR006311">
    <property type="entry name" value="TAT_signal"/>
</dbReference>
<keyword evidence="6" id="KW-0929">Antimicrobial</keyword>
<dbReference type="Proteomes" id="UP000579605">
    <property type="component" value="Unassembled WGS sequence"/>
</dbReference>
<keyword evidence="8 12" id="KW-0378">Hydrolase</keyword>
<comment type="similarity">
    <text evidence="3 12">Belongs to the glycosyl hydrolase 25 family.</text>
</comment>
<dbReference type="AlphaFoldDB" id="A0A852ZKD5"/>
<comment type="function">
    <text evidence="11">This enzyme has both lysozyme (acetylmuramidase) and diacetylmuramidase activities.</text>
</comment>
<accession>A0A852ZKD5</accession>
<reference evidence="15 16" key="1">
    <citation type="submission" date="2020-07" db="EMBL/GenBank/DDBJ databases">
        <title>Sequencing the genomes of 1000 actinobacteria strains.</title>
        <authorList>
            <person name="Klenk H.-P."/>
        </authorList>
    </citation>
    <scope>NUCLEOTIDE SEQUENCE [LARGE SCALE GENOMIC DNA]</scope>
    <source>
        <strain evidence="15 16">DSM 18448</strain>
    </source>
</reference>
<dbReference type="Gene3D" id="3.20.20.80">
    <property type="entry name" value="Glycosidases"/>
    <property type="match status" value="1"/>
</dbReference>
<evidence type="ECO:0000256" key="11">
    <source>
        <dbReference type="ARBA" id="ARBA00055588"/>
    </source>
</evidence>
<dbReference type="GO" id="GO:0016998">
    <property type="term" value="P:cell wall macromolecule catabolic process"/>
    <property type="evidence" value="ECO:0007669"/>
    <property type="project" value="InterPro"/>
</dbReference>
<dbReference type="FunFam" id="3.20.20.80:FF:000060">
    <property type="entry name" value="Lysozyme M1"/>
    <property type="match status" value="1"/>
</dbReference>
<dbReference type="PROSITE" id="PS51318">
    <property type="entry name" value="TAT"/>
    <property type="match status" value="1"/>
</dbReference>
<dbReference type="GO" id="GO:0009253">
    <property type="term" value="P:peptidoglycan catabolic process"/>
    <property type="evidence" value="ECO:0007669"/>
    <property type="project" value="InterPro"/>
</dbReference>
<evidence type="ECO:0000256" key="4">
    <source>
        <dbReference type="ARBA" id="ARBA00012732"/>
    </source>
</evidence>
<gene>
    <name evidence="15" type="ORF">F4554_006165</name>
</gene>
<dbReference type="GO" id="GO:0003796">
    <property type="term" value="F:lysozyme activity"/>
    <property type="evidence" value="ECO:0007669"/>
    <property type="project" value="UniProtKB-EC"/>
</dbReference>
<keyword evidence="5" id="KW-0964">Secreted</keyword>
<dbReference type="GO" id="GO:0005576">
    <property type="term" value="C:extracellular region"/>
    <property type="evidence" value="ECO:0007669"/>
    <property type="project" value="UniProtKB-SubCell"/>
</dbReference>
<dbReference type="InterPro" id="IPR008270">
    <property type="entry name" value="Glyco_hydro_25_AS"/>
</dbReference>
<dbReference type="PANTHER" id="PTHR34135:SF2">
    <property type="entry name" value="LYSOZYME"/>
    <property type="match status" value="1"/>
</dbReference>
<comment type="caution">
    <text evidence="15">The sequence shown here is derived from an EMBL/GenBank/DDBJ whole genome shotgun (WGS) entry which is preliminary data.</text>
</comment>
<dbReference type="GO" id="GO:0031640">
    <property type="term" value="P:killing of cells of another organism"/>
    <property type="evidence" value="ECO:0007669"/>
    <property type="project" value="UniProtKB-KW"/>
</dbReference>
<dbReference type="SMART" id="SM00641">
    <property type="entry name" value="Glyco_25"/>
    <property type="match status" value="1"/>
</dbReference>
<keyword evidence="10 12" id="KW-0326">Glycosidase</keyword>
<feature type="region of interest" description="Disordered" evidence="14">
    <location>
        <begin position="180"/>
        <end position="219"/>
    </location>
</feature>
<evidence type="ECO:0000256" key="1">
    <source>
        <dbReference type="ARBA" id="ARBA00000632"/>
    </source>
</evidence>
<dbReference type="RefSeq" id="WP_337796264.1">
    <property type="nucleotide sequence ID" value="NZ_BAAARR010000017.1"/>
</dbReference>
<protein>
    <recommendedName>
        <fullName evidence="4 12">Lysozyme</fullName>
        <ecNumber evidence="4 12">3.2.1.17</ecNumber>
    </recommendedName>
</protein>
<evidence type="ECO:0000256" key="6">
    <source>
        <dbReference type="ARBA" id="ARBA00022529"/>
    </source>
</evidence>
<evidence type="ECO:0000256" key="7">
    <source>
        <dbReference type="ARBA" id="ARBA00022638"/>
    </source>
</evidence>
<evidence type="ECO:0000256" key="9">
    <source>
        <dbReference type="ARBA" id="ARBA00023157"/>
    </source>
</evidence>
<evidence type="ECO:0000313" key="16">
    <source>
        <dbReference type="Proteomes" id="UP000579605"/>
    </source>
</evidence>